<protein>
    <submittedName>
        <fullName evidence="2">Uncharacterized protein</fullName>
    </submittedName>
</protein>
<evidence type="ECO:0000313" key="3">
    <source>
        <dbReference type="Proteomes" id="UP000275078"/>
    </source>
</evidence>
<dbReference type="EMBL" id="ML119816">
    <property type="protein sequence ID" value="RPA73575.1"/>
    <property type="molecule type" value="Genomic_DNA"/>
</dbReference>
<proteinExistence type="predicted"/>
<evidence type="ECO:0000256" key="1">
    <source>
        <dbReference type="SAM" id="MobiDB-lite"/>
    </source>
</evidence>
<organism evidence="2 3">
    <name type="scientific">Ascobolus immersus RN42</name>
    <dbReference type="NCBI Taxonomy" id="1160509"/>
    <lineage>
        <taxon>Eukaryota</taxon>
        <taxon>Fungi</taxon>
        <taxon>Dikarya</taxon>
        <taxon>Ascomycota</taxon>
        <taxon>Pezizomycotina</taxon>
        <taxon>Pezizomycetes</taxon>
        <taxon>Pezizales</taxon>
        <taxon>Ascobolaceae</taxon>
        <taxon>Ascobolus</taxon>
    </lineage>
</organism>
<reference evidence="2 3" key="1">
    <citation type="journal article" date="2018" name="Nat. Ecol. Evol.">
        <title>Pezizomycetes genomes reveal the molecular basis of ectomycorrhizal truffle lifestyle.</title>
        <authorList>
            <person name="Murat C."/>
            <person name="Payen T."/>
            <person name="Noel B."/>
            <person name="Kuo A."/>
            <person name="Morin E."/>
            <person name="Chen J."/>
            <person name="Kohler A."/>
            <person name="Krizsan K."/>
            <person name="Balestrini R."/>
            <person name="Da Silva C."/>
            <person name="Montanini B."/>
            <person name="Hainaut M."/>
            <person name="Levati E."/>
            <person name="Barry K.W."/>
            <person name="Belfiori B."/>
            <person name="Cichocki N."/>
            <person name="Clum A."/>
            <person name="Dockter R.B."/>
            <person name="Fauchery L."/>
            <person name="Guy J."/>
            <person name="Iotti M."/>
            <person name="Le Tacon F."/>
            <person name="Lindquist E.A."/>
            <person name="Lipzen A."/>
            <person name="Malagnac F."/>
            <person name="Mello A."/>
            <person name="Molinier V."/>
            <person name="Miyauchi S."/>
            <person name="Poulain J."/>
            <person name="Riccioni C."/>
            <person name="Rubini A."/>
            <person name="Sitrit Y."/>
            <person name="Splivallo R."/>
            <person name="Traeger S."/>
            <person name="Wang M."/>
            <person name="Zifcakova L."/>
            <person name="Wipf D."/>
            <person name="Zambonelli A."/>
            <person name="Paolocci F."/>
            <person name="Nowrousian M."/>
            <person name="Ottonello S."/>
            <person name="Baldrian P."/>
            <person name="Spatafora J.W."/>
            <person name="Henrissat B."/>
            <person name="Nagy L.G."/>
            <person name="Aury J.M."/>
            <person name="Wincker P."/>
            <person name="Grigoriev I.V."/>
            <person name="Bonfante P."/>
            <person name="Martin F.M."/>
        </authorList>
    </citation>
    <scope>NUCLEOTIDE SEQUENCE [LARGE SCALE GENOMIC DNA]</scope>
    <source>
        <strain evidence="2 3">RN42</strain>
    </source>
</reference>
<evidence type="ECO:0000313" key="2">
    <source>
        <dbReference type="EMBL" id="RPA73575.1"/>
    </source>
</evidence>
<dbReference type="Proteomes" id="UP000275078">
    <property type="component" value="Unassembled WGS sequence"/>
</dbReference>
<dbReference type="AlphaFoldDB" id="A0A3N4HHV1"/>
<feature type="compositionally biased region" description="Basic and acidic residues" evidence="1">
    <location>
        <begin position="127"/>
        <end position="147"/>
    </location>
</feature>
<name>A0A3N4HHV1_ASCIM</name>
<keyword evidence="3" id="KW-1185">Reference proteome</keyword>
<sequence length="258" mass="29699">MSTAILSRPPGLIFGHKKRSSFQSWRPSVSIRLLSSAQLQRKRILTSSTKSTPILSAETTLFSMPRSVSRLAVEVAVENREAQEAFEDDMEARMEELIREGRARTAERDWAVRGWHGADWERQRAEQAWDGAERARQREEQTRREAEQQLEDAEFERDNAEQGLVEAEEHIIVVTGQNEDLRLQIEEGRADFQVLADHCLALNRERTALHAQARAQQQTIRDIEARLLESDRRNQQLTLALAAARQEETVIKHEPQED</sequence>
<feature type="region of interest" description="Disordered" evidence="1">
    <location>
        <begin position="127"/>
        <end position="159"/>
    </location>
</feature>
<gene>
    <name evidence="2" type="ORF">BJ508DRAFT_313683</name>
</gene>
<accession>A0A3N4HHV1</accession>